<feature type="chain" id="PRO_5046897660" evidence="1">
    <location>
        <begin position="22"/>
        <end position="151"/>
    </location>
</feature>
<comment type="caution">
    <text evidence="2">The sequence shown here is derived from an EMBL/GenBank/DDBJ whole genome shotgun (WGS) entry which is preliminary data.</text>
</comment>
<evidence type="ECO:0000256" key="1">
    <source>
        <dbReference type="SAM" id="SignalP"/>
    </source>
</evidence>
<reference evidence="2 3" key="1">
    <citation type="submission" date="2021-03" db="EMBL/GenBank/DDBJ databases">
        <title>Assistant Professor.</title>
        <authorList>
            <person name="Huq M.A."/>
        </authorList>
    </citation>
    <scope>NUCLEOTIDE SEQUENCE [LARGE SCALE GENOMIC DNA]</scope>
    <source>
        <strain evidence="2 3">MAH-29</strain>
    </source>
</reference>
<sequence>MKPLLLLLISSISFLSSIAQSNQVDGWDKDWDSKVKGKLKSIKVGSRATGTAIFYYKSNKSIFSIVKRSQHGWDSVSSICANFQNDTLFRVSITRGLRDNTRGSAIIYLKGNKLIEQKIAGIIFIPSILSLIDSSYKMLEYAKGELSWQLK</sequence>
<dbReference type="RefSeq" id="WP_209141872.1">
    <property type="nucleotide sequence ID" value="NZ_JAGHKO010000011.1"/>
</dbReference>
<organism evidence="2 3">
    <name type="scientific">Niastella soli</name>
    <dbReference type="NCBI Taxonomy" id="2821487"/>
    <lineage>
        <taxon>Bacteria</taxon>
        <taxon>Pseudomonadati</taxon>
        <taxon>Bacteroidota</taxon>
        <taxon>Chitinophagia</taxon>
        <taxon>Chitinophagales</taxon>
        <taxon>Chitinophagaceae</taxon>
        <taxon>Niastella</taxon>
    </lineage>
</organism>
<evidence type="ECO:0000313" key="2">
    <source>
        <dbReference type="EMBL" id="MBO9203820.1"/>
    </source>
</evidence>
<dbReference type="EMBL" id="JAGHKO010000011">
    <property type="protein sequence ID" value="MBO9203820.1"/>
    <property type="molecule type" value="Genomic_DNA"/>
</dbReference>
<evidence type="ECO:0000313" key="3">
    <source>
        <dbReference type="Proteomes" id="UP000677244"/>
    </source>
</evidence>
<keyword evidence="3" id="KW-1185">Reference proteome</keyword>
<feature type="signal peptide" evidence="1">
    <location>
        <begin position="1"/>
        <end position="21"/>
    </location>
</feature>
<protein>
    <submittedName>
        <fullName evidence="2">Uncharacterized protein</fullName>
    </submittedName>
</protein>
<keyword evidence="1" id="KW-0732">Signal</keyword>
<gene>
    <name evidence="2" type="ORF">J7I42_26285</name>
</gene>
<accession>A0ABS3Z0Y1</accession>
<dbReference type="Proteomes" id="UP000677244">
    <property type="component" value="Unassembled WGS sequence"/>
</dbReference>
<proteinExistence type="predicted"/>
<name>A0ABS3Z0Y1_9BACT</name>